<accession>A0A1L9NFY2</accession>
<feature type="region of interest" description="Disordered" evidence="1">
    <location>
        <begin position="1"/>
        <end position="45"/>
    </location>
</feature>
<sequence>MAHTVGGYRTKKLLTRSANEESSNRFRRVAIKSRSQPPSDLGKRTPPIRPNFCADRVRPCGDHDLNHGAGGWMFTCILDHLGDGDVCLVEFFCGRMRCPRNGLAHAISYNGVSLSLIMTASVAARLCPSPHVGFIFRKGCNVRAGGASVIASRSIRANPRPAGVDWQMPAPTALGPANEATGRADGATDGLAGVIPYKY</sequence>
<dbReference type="EMBL" id="KV878180">
    <property type="protein sequence ID" value="OJI88177.1"/>
    <property type="molecule type" value="Genomic_DNA"/>
</dbReference>
<protein>
    <submittedName>
        <fullName evidence="2">Uncharacterized protein</fullName>
    </submittedName>
</protein>
<gene>
    <name evidence="2" type="ORF">ASPTUDRAFT_61564</name>
</gene>
<evidence type="ECO:0000313" key="3">
    <source>
        <dbReference type="Proteomes" id="UP000184304"/>
    </source>
</evidence>
<evidence type="ECO:0000313" key="2">
    <source>
        <dbReference type="EMBL" id="OJI88177.1"/>
    </source>
</evidence>
<reference evidence="3" key="1">
    <citation type="journal article" date="2017" name="Genome Biol.">
        <title>Comparative genomics reveals high biological diversity and specific adaptations in the industrially and medically important fungal genus Aspergillus.</title>
        <authorList>
            <person name="de Vries R.P."/>
            <person name="Riley R."/>
            <person name="Wiebenga A."/>
            <person name="Aguilar-Osorio G."/>
            <person name="Amillis S."/>
            <person name="Uchima C.A."/>
            <person name="Anderluh G."/>
            <person name="Asadollahi M."/>
            <person name="Askin M."/>
            <person name="Barry K."/>
            <person name="Battaglia E."/>
            <person name="Bayram O."/>
            <person name="Benocci T."/>
            <person name="Braus-Stromeyer S.A."/>
            <person name="Caldana C."/>
            <person name="Canovas D."/>
            <person name="Cerqueira G.C."/>
            <person name="Chen F."/>
            <person name="Chen W."/>
            <person name="Choi C."/>
            <person name="Clum A."/>
            <person name="Dos Santos R.A."/>
            <person name="Damasio A.R."/>
            <person name="Diallinas G."/>
            <person name="Emri T."/>
            <person name="Fekete E."/>
            <person name="Flipphi M."/>
            <person name="Freyberg S."/>
            <person name="Gallo A."/>
            <person name="Gournas C."/>
            <person name="Habgood R."/>
            <person name="Hainaut M."/>
            <person name="Harispe M.L."/>
            <person name="Henrissat B."/>
            <person name="Hilden K.S."/>
            <person name="Hope R."/>
            <person name="Hossain A."/>
            <person name="Karabika E."/>
            <person name="Karaffa L."/>
            <person name="Karanyi Z."/>
            <person name="Krasevec N."/>
            <person name="Kuo A."/>
            <person name="Kusch H."/>
            <person name="LaButti K."/>
            <person name="Lagendijk E.L."/>
            <person name="Lapidus A."/>
            <person name="Levasseur A."/>
            <person name="Lindquist E."/>
            <person name="Lipzen A."/>
            <person name="Logrieco A.F."/>
            <person name="MacCabe A."/>
            <person name="Maekelae M.R."/>
            <person name="Malavazi I."/>
            <person name="Melin P."/>
            <person name="Meyer V."/>
            <person name="Mielnichuk N."/>
            <person name="Miskei M."/>
            <person name="Molnar A.P."/>
            <person name="Mule G."/>
            <person name="Ngan C.Y."/>
            <person name="Orejas M."/>
            <person name="Orosz E."/>
            <person name="Ouedraogo J.P."/>
            <person name="Overkamp K.M."/>
            <person name="Park H.-S."/>
            <person name="Perrone G."/>
            <person name="Piumi F."/>
            <person name="Punt P.J."/>
            <person name="Ram A.F."/>
            <person name="Ramon A."/>
            <person name="Rauscher S."/>
            <person name="Record E."/>
            <person name="Riano-Pachon D.M."/>
            <person name="Robert V."/>
            <person name="Roehrig J."/>
            <person name="Ruller R."/>
            <person name="Salamov A."/>
            <person name="Salih N.S."/>
            <person name="Samson R.A."/>
            <person name="Sandor E."/>
            <person name="Sanguinetti M."/>
            <person name="Schuetze T."/>
            <person name="Sepcic K."/>
            <person name="Shelest E."/>
            <person name="Sherlock G."/>
            <person name="Sophianopoulou V."/>
            <person name="Squina F.M."/>
            <person name="Sun H."/>
            <person name="Susca A."/>
            <person name="Todd R.B."/>
            <person name="Tsang A."/>
            <person name="Unkles S.E."/>
            <person name="van de Wiele N."/>
            <person name="van Rossen-Uffink D."/>
            <person name="Oliveira J.V."/>
            <person name="Vesth T.C."/>
            <person name="Visser J."/>
            <person name="Yu J.-H."/>
            <person name="Zhou M."/>
            <person name="Andersen M.R."/>
            <person name="Archer D.B."/>
            <person name="Baker S.E."/>
            <person name="Benoit I."/>
            <person name="Brakhage A.A."/>
            <person name="Braus G.H."/>
            <person name="Fischer R."/>
            <person name="Frisvad J.C."/>
            <person name="Goldman G.H."/>
            <person name="Houbraken J."/>
            <person name="Oakley B."/>
            <person name="Pocsi I."/>
            <person name="Scazzocchio C."/>
            <person name="Seiboth B."/>
            <person name="vanKuyk P.A."/>
            <person name="Wortman J."/>
            <person name="Dyer P.S."/>
            <person name="Grigoriev I.V."/>
        </authorList>
    </citation>
    <scope>NUCLEOTIDE SEQUENCE [LARGE SCALE GENOMIC DNA]</scope>
    <source>
        <strain evidence="3">CBS 134.48</strain>
    </source>
</reference>
<evidence type="ECO:0000256" key="1">
    <source>
        <dbReference type="SAM" id="MobiDB-lite"/>
    </source>
</evidence>
<dbReference type="AlphaFoldDB" id="A0A1L9NFY2"/>
<dbReference type="Proteomes" id="UP000184304">
    <property type="component" value="Unassembled WGS sequence"/>
</dbReference>
<keyword evidence="3" id="KW-1185">Reference proteome</keyword>
<proteinExistence type="predicted"/>
<organism evidence="2 3">
    <name type="scientific">Aspergillus tubingensis (strain CBS 134.48)</name>
    <dbReference type="NCBI Taxonomy" id="767770"/>
    <lineage>
        <taxon>Eukaryota</taxon>
        <taxon>Fungi</taxon>
        <taxon>Dikarya</taxon>
        <taxon>Ascomycota</taxon>
        <taxon>Pezizomycotina</taxon>
        <taxon>Eurotiomycetes</taxon>
        <taxon>Eurotiomycetidae</taxon>
        <taxon>Eurotiales</taxon>
        <taxon>Aspergillaceae</taxon>
        <taxon>Aspergillus</taxon>
        <taxon>Aspergillus subgen. Circumdati</taxon>
    </lineage>
</organism>
<name>A0A1L9NFY2_ASPTC</name>
<dbReference type="VEuPathDB" id="FungiDB:ASPTUDRAFT_61564"/>